<reference evidence="2" key="1">
    <citation type="journal article" date="2014" name="Proc. Natl. Acad. Sci. U.S.A.">
        <title>Extensive sampling of basidiomycete genomes demonstrates inadequacy of the white-rot/brown-rot paradigm for wood decay fungi.</title>
        <authorList>
            <person name="Riley R."/>
            <person name="Salamov A.A."/>
            <person name="Brown D.W."/>
            <person name="Nagy L.G."/>
            <person name="Floudas D."/>
            <person name="Held B.W."/>
            <person name="Levasseur A."/>
            <person name="Lombard V."/>
            <person name="Morin E."/>
            <person name="Otillar R."/>
            <person name="Lindquist E.A."/>
            <person name="Sun H."/>
            <person name="LaButti K.M."/>
            <person name="Schmutz J."/>
            <person name="Jabbour D."/>
            <person name="Luo H."/>
            <person name="Baker S.E."/>
            <person name="Pisabarro A.G."/>
            <person name="Walton J.D."/>
            <person name="Blanchette R.A."/>
            <person name="Henrissat B."/>
            <person name="Martin F."/>
            <person name="Cullen D."/>
            <person name="Hibbett D.S."/>
            <person name="Grigoriev I.V."/>
        </authorList>
    </citation>
    <scope>NUCLEOTIDE SEQUENCE [LARGE SCALE GENOMIC DNA]</scope>
    <source>
        <strain evidence="2">FD-172 SS1</strain>
    </source>
</reference>
<evidence type="ECO:0000313" key="2">
    <source>
        <dbReference type="Proteomes" id="UP000027195"/>
    </source>
</evidence>
<dbReference type="PANTHER" id="PTHR13318">
    <property type="entry name" value="PARTNER OF PAIRED, ISOFORM B-RELATED"/>
    <property type="match status" value="1"/>
</dbReference>
<dbReference type="InterPro" id="IPR032675">
    <property type="entry name" value="LRR_dom_sf"/>
</dbReference>
<dbReference type="OrthoDB" id="3365698at2759"/>
<dbReference type="PANTHER" id="PTHR13318:SF178">
    <property type="entry name" value="OS02G0200900 PROTEIN"/>
    <property type="match status" value="1"/>
</dbReference>
<evidence type="ECO:0008006" key="3">
    <source>
        <dbReference type="Google" id="ProtNLM"/>
    </source>
</evidence>
<evidence type="ECO:0000313" key="1">
    <source>
        <dbReference type="EMBL" id="KDQ13953.1"/>
    </source>
</evidence>
<name>A0A067MDX3_BOTB1</name>
<dbReference type="GO" id="GO:0019005">
    <property type="term" value="C:SCF ubiquitin ligase complex"/>
    <property type="evidence" value="ECO:0007669"/>
    <property type="project" value="TreeGrafter"/>
</dbReference>
<dbReference type="SUPFAM" id="SSF52047">
    <property type="entry name" value="RNI-like"/>
    <property type="match status" value="1"/>
</dbReference>
<dbReference type="AlphaFoldDB" id="A0A067MDX3"/>
<dbReference type="Proteomes" id="UP000027195">
    <property type="component" value="Unassembled WGS sequence"/>
</dbReference>
<dbReference type="HOGENOM" id="CLU_466157_0_0_1"/>
<keyword evidence="2" id="KW-1185">Reference proteome</keyword>
<dbReference type="GO" id="GO:0031146">
    <property type="term" value="P:SCF-dependent proteasomal ubiquitin-dependent protein catabolic process"/>
    <property type="evidence" value="ECO:0007669"/>
    <property type="project" value="TreeGrafter"/>
</dbReference>
<organism evidence="1 2">
    <name type="scientific">Botryobasidium botryosum (strain FD-172 SS1)</name>
    <dbReference type="NCBI Taxonomy" id="930990"/>
    <lineage>
        <taxon>Eukaryota</taxon>
        <taxon>Fungi</taxon>
        <taxon>Dikarya</taxon>
        <taxon>Basidiomycota</taxon>
        <taxon>Agaricomycotina</taxon>
        <taxon>Agaricomycetes</taxon>
        <taxon>Cantharellales</taxon>
        <taxon>Botryobasidiaceae</taxon>
        <taxon>Botryobasidium</taxon>
    </lineage>
</organism>
<dbReference type="EMBL" id="KL198040">
    <property type="protein sequence ID" value="KDQ13953.1"/>
    <property type="molecule type" value="Genomic_DNA"/>
</dbReference>
<dbReference type="Gene3D" id="3.80.10.10">
    <property type="entry name" value="Ribonuclease Inhibitor"/>
    <property type="match status" value="1"/>
</dbReference>
<protein>
    <recommendedName>
        <fullName evidence="3">F-box domain-containing protein</fullName>
    </recommendedName>
</protein>
<accession>A0A067MDX3</accession>
<sequence length="585" mass="64324">MIIPSASTTSIFSQAPAFLTCAVAFAASAFASVTSAVASVVPTLPPFASAAFLPLPSVGTATISTHPSGSVVVTTATATTANAAVGSQTIQGPRKLPVSPIDRLSDNILARIIGLSRSVAVPVAVSIEQDREQAYYAPRHVSKRWRSVVVNSPVLWTSFALPSSYCARFLALSGSLPLDISIGHHMQRRRLTILDLSPIIGRLRSITFIQSHALRDADLQKFAWLNRPMPSLESFAIHVHAQGPEAVGRADRTFNEGGQGGLGSLTGAAPRLKELSMSRAYVPFNLHGLVRLHLSRIHFVVTSMRQLFITIVNSPALEELTFEDISLPPDQMQHLNISVVPLARLERLVIHDSGFWLTSHILARLTTSPSAHLDIRVFAPHEVGLRSIIPENVARLANVKALREARVFAMEHTFNSRTMSVHIEGHAYVSEGGGSLRVIIDCAKQTTVLYDIFANLNLLLPARLDALFLQSWENEVWQMQPSSSDLATVLYPFKHLRELTLAYCHRFLVESLILSKRQQNCPRLHRLRVLGEVGEPQVIPVARSRSIAIKFPRLQTIEIGRCWAITDDTVRRLAELVDNVTLIDE</sequence>
<gene>
    <name evidence="1" type="ORF">BOTBODRAFT_33073</name>
</gene>
<dbReference type="InParanoid" id="A0A067MDX3"/>
<proteinExistence type="predicted"/>